<dbReference type="SUPFAM" id="SSF55781">
    <property type="entry name" value="GAF domain-like"/>
    <property type="match status" value="1"/>
</dbReference>
<comment type="caution">
    <text evidence="5">The sequence shown here is derived from an EMBL/GenBank/DDBJ whole genome shotgun (WGS) entry which is preliminary data.</text>
</comment>
<reference evidence="5 6" key="1">
    <citation type="submission" date="2020-03" db="EMBL/GenBank/DDBJ databases">
        <title>Sequencing the genomes of 1000 actinobacteria strains.</title>
        <authorList>
            <person name="Klenk H.-P."/>
        </authorList>
    </citation>
    <scope>NUCLEOTIDE SEQUENCE [LARGE SCALE GENOMIC DNA]</scope>
    <source>
        <strain evidence="5 6">DSM 45490</strain>
    </source>
</reference>
<dbReference type="InterPro" id="IPR005561">
    <property type="entry name" value="ANTAR"/>
</dbReference>
<dbReference type="Proteomes" id="UP000555407">
    <property type="component" value="Unassembled WGS sequence"/>
</dbReference>
<evidence type="ECO:0000256" key="1">
    <source>
        <dbReference type="ARBA" id="ARBA00023015"/>
    </source>
</evidence>
<dbReference type="GO" id="GO:0003723">
    <property type="term" value="F:RNA binding"/>
    <property type="evidence" value="ECO:0007669"/>
    <property type="project" value="InterPro"/>
</dbReference>
<evidence type="ECO:0000313" key="5">
    <source>
        <dbReference type="EMBL" id="NIK60035.1"/>
    </source>
</evidence>
<organism evidence="5 6">
    <name type="scientific">Kribbella shirazensis</name>
    <dbReference type="NCBI Taxonomy" id="1105143"/>
    <lineage>
        <taxon>Bacteria</taxon>
        <taxon>Bacillati</taxon>
        <taxon>Actinomycetota</taxon>
        <taxon>Actinomycetes</taxon>
        <taxon>Propionibacteriales</taxon>
        <taxon>Kribbellaceae</taxon>
        <taxon>Kribbella</taxon>
    </lineage>
</organism>
<keyword evidence="2" id="KW-0804">Transcription</keyword>
<protein>
    <recommendedName>
        <fullName evidence="4">ANTAR domain-containing protein</fullName>
    </recommendedName>
</protein>
<dbReference type="AlphaFoldDB" id="A0A7X6A3L4"/>
<dbReference type="Gene3D" id="1.10.10.10">
    <property type="entry name" value="Winged helix-like DNA-binding domain superfamily/Winged helix DNA-binding domain"/>
    <property type="match status" value="1"/>
</dbReference>
<dbReference type="Pfam" id="PF03861">
    <property type="entry name" value="ANTAR"/>
    <property type="match status" value="1"/>
</dbReference>
<feature type="region of interest" description="Disordered" evidence="3">
    <location>
        <begin position="238"/>
        <end position="260"/>
    </location>
</feature>
<accession>A0A7X6A3L4</accession>
<sequence length="260" mass="26889">MDLDRSAKVWRAIKATARSDGAPPTLLSAVRACAAALSAIGAGFAVARDDGIWEPLVASDPVAGELEELQFSLGEGPSGDAVLSGAPVLESDLAALGAGRRWPMFSAAATQRDIGAVFAFPVGVGAARVGVLAVYRRERGPLPVDLLQDALVYSDAVLVLALDDRTGVGTDPDGLITAAFTARRAEVHQATGMVAAQLGLTVTDALARLRAHAYSSGLSLQDVATGVMAGQLRLEIDATDHRTKGTGSQHADPEHEEEDS</sequence>
<keyword evidence="1" id="KW-0805">Transcription regulation</keyword>
<dbReference type="RefSeq" id="WP_167212764.1">
    <property type="nucleotide sequence ID" value="NZ_JAASRO010000001.1"/>
</dbReference>
<feature type="domain" description="ANTAR" evidence="4">
    <location>
        <begin position="154"/>
        <end position="228"/>
    </location>
</feature>
<evidence type="ECO:0000313" key="6">
    <source>
        <dbReference type="Proteomes" id="UP000555407"/>
    </source>
</evidence>
<evidence type="ECO:0000256" key="2">
    <source>
        <dbReference type="ARBA" id="ARBA00023163"/>
    </source>
</evidence>
<keyword evidence="6" id="KW-1185">Reference proteome</keyword>
<evidence type="ECO:0000259" key="4">
    <source>
        <dbReference type="SMART" id="SM01012"/>
    </source>
</evidence>
<dbReference type="InterPro" id="IPR029016">
    <property type="entry name" value="GAF-like_dom_sf"/>
</dbReference>
<dbReference type="EMBL" id="JAASRO010000001">
    <property type="protein sequence ID" value="NIK60035.1"/>
    <property type="molecule type" value="Genomic_DNA"/>
</dbReference>
<evidence type="ECO:0000256" key="3">
    <source>
        <dbReference type="SAM" id="MobiDB-lite"/>
    </source>
</evidence>
<dbReference type="SMART" id="SM01012">
    <property type="entry name" value="ANTAR"/>
    <property type="match status" value="1"/>
</dbReference>
<dbReference type="Gene3D" id="3.30.450.40">
    <property type="match status" value="1"/>
</dbReference>
<gene>
    <name evidence="5" type="ORF">BJY22_005752</name>
</gene>
<name>A0A7X6A3L4_9ACTN</name>
<proteinExistence type="predicted"/>
<dbReference type="InterPro" id="IPR036388">
    <property type="entry name" value="WH-like_DNA-bd_sf"/>
</dbReference>